<dbReference type="PANTHER" id="PTHR31050">
    <property type="entry name" value="OS08G0413200 PROTEIN"/>
    <property type="match status" value="1"/>
</dbReference>
<dbReference type="Proteomes" id="UP001341281">
    <property type="component" value="Chromosome 01"/>
</dbReference>
<feature type="compositionally biased region" description="Low complexity" evidence="1">
    <location>
        <begin position="96"/>
        <end position="152"/>
    </location>
</feature>
<dbReference type="InterPro" id="IPR010683">
    <property type="entry name" value="DUF1262"/>
</dbReference>
<dbReference type="AlphaFoldDB" id="A0AAQ3SEU1"/>
<accession>A0AAQ3SEU1</accession>
<gene>
    <name evidence="2" type="ORF">U9M48_000879</name>
</gene>
<keyword evidence="3" id="KW-1185">Reference proteome</keyword>
<name>A0AAQ3SEU1_PASNO</name>
<feature type="region of interest" description="Disordered" evidence="1">
    <location>
        <begin position="75"/>
        <end position="152"/>
    </location>
</feature>
<evidence type="ECO:0000313" key="3">
    <source>
        <dbReference type="Proteomes" id="UP001341281"/>
    </source>
</evidence>
<protein>
    <submittedName>
        <fullName evidence="2">Uncharacterized protein</fullName>
    </submittedName>
</protein>
<organism evidence="2 3">
    <name type="scientific">Paspalum notatum var. saurae</name>
    <dbReference type="NCBI Taxonomy" id="547442"/>
    <lineage>
        <taxon>Eukaryota</taxon>
        <taxon>Viridiplantae</taxon>
        <taxon>Streptophyta</taxon>
        <taxon>Embryophyta</taxon>
        <taxon>Tracheophyta</taxon>
        <taxon>Spermatophyta</taxon>
        <taxon>Magnoliopsida</taxon>
        <taxon>Liliopsida</taxon>
        <taxon>Poales</taxon>
        <taxon>Poaceae</taxon>
        <taxon>PACMAD clade</taxon>
        <taxon>Panicoideae</taxon>
        <taxon>Andropogonodae</taxon>
        <taxon>Paspaleae</taxon>
        <taxon>Paspalinae</taxon>
        <taxon>Paspalum</taxon>
    </lineage>
</organism>
<dbReference type="Pfam" id="PF06880">
    <property type="entry name" value="DUF1262"/>
    <property type="match status" value="1"/>
</dbReference>
<evidence type="ECO:0000313" key="2">
    <source>
        <dbReference type="EMBL" id="WVZ49531.1"/>
    </source>
</evidence>
<proteinExistence type="predicted"/>
<evidence type="ECO:0000256" key="1">
    <source>
        <dbReference type="SAM" id="MobiDB-lite"/>
    </source>
</evidence>
<dbReference type="EMBL" id="CP144745">
    <property type="protein sequence ID" value="WVZ49531.1"/>
    <property type="molecule type" value="Genomic_DNA"/>
</dbReference>
<reference evidence="2 3" key="1">
    <citation type="submission" date="2024-02" db="EMBL/GenBank/DDBJ databases">
        <title>High-quality chromosome-scale genome assembly of Pensacola bahiagrass (Paspalum notatum Flugge var. saurae).</title>
        <authorList>
            <person name="Vega J.M."/>
            <person name="Podio M."/>
            <person name="Orjuela J."/>
            <person name="Siena L.A."/>
            <person name="Pessino S.C."/>
            <person name="Combes M.C."/>
            <person name="Mariac C."/>
            <person name="Albertini E."/>
            <person name="Pupilli F."/>
            <person name="Ortiz J.P.A."/>
            <person name="Leblanc O."/>
        </authorList>
    </citation>
    <scope>NUCLEOTIDE SEQUENCE [LARGE SCALE GENOMIC DNA]</scope>
    <source>
        <strain evidence="2">R1</strain>
        <tissue evidence="2">Leaf</tissue>
    </source>
</reference>
<sequence>MAAAEAPPEGPGSGFLVVVDEAAVEQASRMCRDRGVRSSPFPQSQQLSLKQDDTPHPAETASDCLPEILDKCLDISSGPSRPPSTRNVTVPPPTTPCSCPSSASRCRPASTMSSAPTASTPGRCRRVPGPGRRTGRRAAASAPSPTTCRRGASTTATCTSRWRCSSSRVPGKNGFRAVAVAGDGIPPDYLRKKKGWKAVGMASPVYDLADDAQRVDTALRALMPNGLDGAGVVVVGRWYVPFVFVFVKADGERRLKD</sequence>
<dbReference type="PANTHER" id="PTHR31050:SF15">
    <property type="entry name" value="OS08G0413200 PROTEIN"/>
    <property type="match status" value="1"/>
</dbReference>
<feature type="compositionally biased region" description="Low complexity" evidence="1">
    <location>
        <begin position="38"/>
        <end position="49"/>
    </location>
</feature>
<feature type="region of interest" description="Disordered" evidence="1">
    <location>
        <begin position="30"/>
        <end position="63"/>
    </location>
</feature>